<dbReference type="InterPro" id="IPR000073">
    <property type="entry name" value="AB_hydrolase_1"/>
</dbReference>
<dbReference type="InterPro" id="IPR029058">
    <property type="entry name" value="AB_hydrolase_fold"/>
</dbReference>
<dbReference type="PANTHER" id="PTHR21661">
    <property type="entry name" value="EPOXIDE HYDROLASE 1-RELATED"/>
    <property type="match status" value="1"/>
</dbReference>
<name>A0A8H3H186_9AGAM</name>
<dbReference type="PIRSF" id="PIRSF001112">
    <property type="entry name" value="Epoxide_hydrolase"/>
    <property type="match status" value="1"/>
</dbReference>
<feature type="domain" description="AB hydrolase-1" evidence="4">
    <location>
        <begin position="56"/>
        <end position="137"/>
    </location>
</feature>
<dbReference type="Proteomes" id="UP000663888">
    <property type="component" value="Unassembled WGS sequence"/>
</dbReference>
<evidence type="ECO:0000313" key="6">
    <source>
        <dbReference type="Proteomes" id="UP000663888"/>
    </source>
</evidence>
<dbReference type="GO" id="GO:0097176">
    <property type="term" value="P:epoxide metabolic process"/>
    <property type="evidence" value="ECO:0007669"/>
    <property type="project" value="TreeGrafter"/>
</dbReference>
<dbReference type="EMBL" id="CAJMWX010001229">
    <property type="protein sequence ID" value="CAE6475986.1"/>
    <property type="molecule type" value="Genomic_DNA"/>
</dbReference>
<proteinExistence type="inferred from homology"/>
<comment type="similarity">
    <text evidence="1">Belongs to the peptidase S33 family.</text>
</comment>
<dbReference type="Gene3D" id="3.40.50.1820">
    <property type="entry name" value="alpha/beta hydrolase"/>
    <property type="match status" value="2"/>
</dbReference>
<organism evidence="5 6">
    <name type="scientific">Rhizoctonia solani</name>
    <dbReference type="NCBI Taxonomy" id="456999"/>
    <lineage>
        <taxon>Eukaryota</taxon>
        <taxon>Fungi</taxon>
        <taxon>Dikarya</taxon>
        <taxon>Basidiomycota</taxon>
        <taxon>Agaricomycotina</taxon>
        <taxon>Agaricomycetes</taxon>
        <taxon>Cantharellales</taxon>
        <taxon>Ceratobasidiaceae</taxon>
        <taxon>Rhizoctonia</taxon>
    </lineage>
</organism>
<accession>A0A8H3H186</accession>
<protein>
    <recommendedName>
        <fullName evidence="4">AB hydrolase-1 domain-containing protein</fullName>
    </recommendedName>
</protein>
<dbReference type="PANTHER" id="PTHR21661:SF35">
    <property type="entry name" value="EPOXIDE HYDROLASE"/>
    <property type="match status" value="1"/>
</dbReference>
<sequence length="346" mass="38748">MAPYDEIKPFTISVPEDELDQLRKKLELTRLPDELDLPPELLAHTVSKIIEELANPKDPNHPSFHIVAPSLPGYVFSQPARTPGMHVAGTAYLFDKLMTKLGYKHYVAQGGDWGAIIARALAVHHQDTCLAIHSNFNVLHFPKPFKNPIMTLKTVLGFAGLPGGYPKDEIDAIKSKKEFLATGAGYQQIQGTRPQTLAVGLTDSPVGLLAWIGEKLHEWTDNYPWTPEELITWTMLYWIKGPAGGLRYYKENSVTGPPKDPELRAEFNRLIHPWSPTPHGFSWFPKDGPFPAEWNSIGAKLVYSKKHSKGGHFAAWEVPDEFARDIQNFVTIVLEEEPRLSSLNSA</sequence>
<dbReference type="InterPro" id="IPR000639">
    <property type="entry name" value="Epox_hydrolase-like"/>
</dbReference>
<evidence type="ECO:0000256" key="1">
    <source>
        <dbReference type="ARBA" id="ARBA00010088"/>
    </source>
</evidence>
<evidence type="ECO:0000259" key="4">
    <source>
        <dbReference type="Pfam" id="PF00561"/>
    </source>
</evidence>
<feature type="active site" description="Proton donor" evidence="3">
    <location>
        <position position="249"/>
    </location>
</feature>
<gene>
    <name evidence="5" type="ORF">RDB_LOCUS116225</name>
</gene>
<feature type="active site" description="Nucleophile" evidence="3">
    <location>
        <position position="112"/>
    </location>
</feature>
<comment type="caution">
    <text evidence="5">The sequence shown here is derived from an EMBL/GenBank/DDBJ whole genome shotgun (WGS) entry which is preliminary data.</text>
</comment>
<dbReference type="GO" id="GO:0004301">
    <property type="term" value="F:epoxide hydrolase activity"/>
    <property type="evidence" value="ECO:0007669"/>
    <property type="project" value="TreeGrafter"/>
</dbReference>
<dbReference type="InterPro" id="IPR016292">
    <property type="entry name" value="Epoxide_hydrolase"/>
</dbReference>
<keyword evidence="2" id="KW-0378">Hydrolase</keyword>
<dbReference type="SUPFAM" id="SSF53474">
    <property type="entry name" value="alpha/beta-Hydrolases"/>
    <property type="match status" value="1"/>
</dbReference>
<evidence type="ECO:0000256" key="3">
    <source>
        <dbReference type="PIRSR" id="PIRSR001112-1"/>
    </source>
</evidence>
<reference evidence="5" key="1">
    <citation type="submission" date="2021-01" db="EMBL/GenBank/DDBJ databases">
        <authorList>
            <person name="Kaushik A."/>
        </authorList>
    </citation>
    <scope>NUCLEOTIDE SEQUENCE</scope>
    <source>
        <strain evidence="5">AG4-R118</strain>
    </source>
</reference>
<evidence type="ECO:0000313" key="5">
    <source>
        <dbReference type="EMBL" id="CAE6475986.1"/>
    </source>
</evidence>
<dbReference type="PRINTS" id="PR00412">
    <property type="entry name" value="EPOXHYDRLASE"/>
</dbReference>
<evidence type="ECO:0000256" key="2">
    <source>
        <dbReference type="ARBA" id="ARBA00022801"/>
    </source>
</evidence>
<dbReference type="Pfam" id="PF00561">
    <property type="entry name" value="Abhydrolase_1"/>
    <property type="match status" value="1"/>
</dbReference>
<dbReference type="AlphaFoldDB" id="A0A8H3H186"/>
<feature type="active site" description="Proton acceptor" evidence="3">
    <location>
        <position position="312"/>
    </location>
</feature>